<feature type="region of interest" description="Disordered" evidence="1">
    <location>
        <begin position="93"/>
        <end position="114"/>
    </location>
</feature>
<proteinExistence type="predicted"/>
<dbReference type="KEGG" id="fam:OYT1_ch1098"/>
<evidence type="ECO:0000256" key="2">
    <source>
        <dbReference type="SAM" id="Phobius"/>
    </source>
</evidence>
<protein>
    <submittedName>
        <fullName evidence="3">Uncharacterized protein</fullName>
    </submittedName>
</protein>
<dbReference type="RefSeq" id="WP_062627617.1">
    <property type="nucleotide sequence ID" value="NZ_AP018738.1"/>
</dbReference>
<dbReference type="Proteomes" id="UP000033070">
    <property type="component" value="Chromosome"/>
</dbReference>
<feature type="transmembrane region" description="Helical" evidence="2">
    <location>
        <begin position="64"/>
        <end position="84"/>
    </location>
</feature>
<name>A0A2Z6GAY9_9PROT</name>
<feature type="transmembrane region" description="Helical" evidence="2">
    <location>
        <begin position="21"/>
        <end position="44"/>
    </location>
</feature>
<dbReference type="EMBL" id="AP018738">
    <property type="protein sequence ID" value="BBE50658.1"/>
    <property type="molecule type" value="Genomic_DNA"/>
</dbReference>
<evidence type="ECO:0000313" key="3">
    <source>
        <dbReference type="EMBL" id="BBE50658.1"/>
    </source>
</evidence>
<accession>A0A2Z6GAY9</accession>
<sequence length="114" mass="12905">MLTRRSRGTAQKRAAPQLYDKVFMNFPFFIAASVLLLVGAYQVWITFRLAKAVEYSRVQKLSQFALIWLIPILGAAVVHFVLASSSQPEQPADRAFIRQGENHPDYPPFVGHDD</sequence>
<keyword evidence="4" id="KW-1185">Reference proteome</keyword>
<evidence type="ECO:0000256" key="1">
    <source>
        <dbReference type="SAM" id="MobiDB-lite"/>
    </source>
</evidence>
<keyword evidence="2" id="KW-1133">Transmembrane helix</keyword>
<evidence type="ECO:0000313" key="4">
    <source>
        <dbReference type="Proteomes" id="UP000033070"/>
    </source>
</evidence>
<organism evidence="3 4">
    <name type="scientific">Ferriphaselus amnicola</name>
    <dbReference type="NCBI Taxonomy" id="1188319"/>
    <lineage>
        <taxon>Bacteria</taxon>
        <taxon>Pseudomonadati</taxon>
        <taxon>Pseudomonadota</taxon>
        <taxon>Betaproteobacteria</taxon>
        <taxon>Nitrosomonadales</taxon>
        <taxon>Gallionellaceae</taxon>
        <taxon>Ferriphaselus</taxon>
    </lineage>
</organism>
<gene>
    <name evidence="3" type="ORF">OYT1_ch1098</name>
</gene>
<reference evidence="3 4" key="1">
    <citation type="submission" date="2018-06" db="EMBL/GenBank/DDBJ databases">
        <title>OYT1 Genome Sequencing.</title>
        <authorList>
            <person name="Kato S."/>
            <person name="Itoh T."/>
            <person name="Ohkuma M."/>
        </authorList>
    </citation>
    <scope>NUCLEOTIDE SEQUENCE [LARGE SCALE GENOMIC DNA]</scope>
    <source>
        <strain evidence="3 4">OYT1</strain>
    </source>
</reference>
<keyword evidence="2" id="KW-0472">Membrane</keyword>
<feature type="compositionally biased region" description="Basic and acidic residues" evidence="1">
    <location>
        <begin position="93"/>
        <end position="104"/>
    </location>
</feature>
<keyword evidence="2" id="KW-0812">Transmembrane</keyword>
<dbReference type="AlphaFoldDB" id="A0A2Z6GAY9"/>